<evidence type="ECO:0000313" key="6">
    <source>
        <dbReference type="EMBL" id="CAK8685083.1"/>
    </source>
</evidence>
<dbReference type="InterPro" id="IPR009288">
    <property type="entry name" value="AIG2-like_dom"/>
</dbReference>
<evidence type="ECO:0000256" key="2">
    <source>
        <dbReference type="ARBA" id="ARBA00008861"/>
    </source>
</evidence>
<dbReference type="SUPFAM" id="SSF110857">
    <property type="entry name" value="Gamma-glutamyl cyclotransferase-like"/>
    <property type="match status" value="1"/>
</dbReference>
<dbReference type="Gene3D" id="3.10.490.10">
    <property type="entry name" value="Gamma-glutamyl cyclotransferase-like"/>
    <property type="match status" value="1"/>
</dbReference>
<dbReference type="InterPro" id="IPR036568">
    <property type="entry name" value="GGCT-like_sf"/>
</dbReference>
<protein>
    <recommendedName>
        <fullName evidence="4">Gamma-glutamylcyclotransferase family protein</fullName>
    </recommendedName>
</protein>
<evidence type="ECO:0000256" key="3">
    <source>
        <dbReference type="ARBA" id="ARBA00023239"/>
    </source>
</evidence>
<comment type="similarity">
    <text evidence="2 4">Belongs to the gamma-glutamylcyclotransferase family.</text>
</comment>
<comment type="catalytic activity">
    <reaction evidence="1">
        <text>epsilon-(gamma-L-glutamyl)-L-lysine = 5-oxo-L-proline + L-lysine</text>
        <dbReference type="Rhea" id="RHEA:16961"/>
        <dbReference type="ChEBI" id="CHEBI:32551"/>
        <dbReference type="ChEBI" id="CHEBI:58402"/>
        <dbReference type="ChEBI" id="CHEBI:133752"/>
        <dbReference type="EC" id="4.3.2.8"/>
    </reaction>
</comment>
<evidence type="ECO:0000256" key="1">
    <source>
        <dbReference type="ARBA" id="ARBA00001684"/>
    </source>
</evidence>
<dbReference type="Proteomes" id="UP001642483">
    <property type="component" value="Unassembled WGS sequence"/>
</dbReference>
<organism evidence="6 7">
    <name type="scientific">Clavelina lepadiformis</name>
    <name type="common">Light-bulb sea squirt</name>
    <name type="synonym">Ascidia lepadiformis</name>
    <dbReference type="NCBI Taxonomy" id="159417"/>
    <lineage>
        <taxon>Eukaryota</taxon>
        <taxon>Metazoa</taxon>
        <taxon>Chordata</taxon>
        <taxon>Tunicata</taxon>
        <taxon>Ascidiacea</taxon>
        <taxon>Aplousobranchia</taxon>
        <taxon>Clavelinidae</taxon>
        <taxon>Clavelina</taxon>
    </lineage>
</organism>
<dbReference type="Pfam" id="PF06094">
    <property type="entry name" value="GGACT"/>
    <property type="match status" value="1"/>
</dbReference>
<keyword evidence="3" id="KW-0456">Lyase</keyword>
<keyword evidence="7" id="KW-1185">Reference proteome</keyword>
<dbReference type="InterPro" id="IPR039126">
    <property type="entry name" value="GGACT"/>
</dbReference>
<dbReference type="PANTHER" id="PTHR12510:SF4">
    <property type="entry name" value="GAMMA-GLUTAMYLAMINECYCLOTRANSFERASE"/>
    <property type="match status" value="1"/>
</dbReference>
<name>A0ABP0G2H1_CLALP</name>
<dbReference type="PANTHER" id="PTHR12510">
    <property type="entry name" value="TROPONIN C-AKIN-1 PROTEIN"/>
    <property type="match status" value="1"/>
</dbReference>
<reference evidence="6 7" key="1">
    <citation type="submission" date="2024-02" db="EMBL/GenBank/DDBJ databases">
        <authorList>
            <person name="Daric V."/>
            <person name="Darras S."/>
        </authorList>
    </citation>
    <scope>NUCLEOTIDE SEQUENCE [LARGE SCALE GENOMIC DNA]</scope>
</reference>
<dbReference type="EMBL" id="CAWYQH010000098">
    <property type="protein sequence ID" value="CAK8685083.1"/>
    <property type="molecule type" value="Genomic_DNA"/>
</dbReference>
<accession>A0ABP0G2H1</accession>
<gene>
    <name evidence="6" type="ORF">CVLEPA_LOCUS16239</name>
</gene>
<dbReference type="CDD" id="cd06661">
    <property type="entry name" value="GGCT_like"/>
    <property type="match status" value="1"/>
</dbReference>
<sequence length="159" mass="18298">MVKVFVYGTLKTGHPNHYRLKDANNGFTKFISKAITKTKFPLVVATKYNIPFMLHDPGNGNYIKGELYDVDHNMLEVLDKLETHPVLYERTPIFVDLAQSTNINNEISATSLECETYILHNYKESLLNLPFIDCYDGVHTYVPAKMREENARDLVKKEV</sequence>
<comment type="caution">
    <text evidence="6">The sequence shown here is derived from an EMBL/GenBank/DDBJ whole genome shotgun (WGS) entry which is preliminary data.</text>
</comment>
<dbReference type="InterPro" id="IPR013024">
    <property type="entry name" value="GGCT-like"/>
</dbReference>
<feature type="domain" description="Gamma-glutamylcyclotransferase AIG2-like" evidence="5">
    <location>
        <begin position="4"/>
        <end position="125"/>
    </location>
</feature>
<evidence type="ECO:0000259" key="5">
    <source>
        <dbReference type="Pfam" id="PF06094"/>
    </source>
</evidence>
<proteinExistence type="inferred from homology"/>
<evidence type="ECO:0000256" key="4">
    <source>
        <dbReference type="RuleBase" id="RU367036"/>
    </source>
</evidence>
<evidence type="ECO:0000313" key="7">
    <source>
        <dbReference type="Proteomes" id="UP001642483"/>
    </source>
</evidence>